<feature type="compositionally biased region" description="Basic residues" evidence="1">
    <location>
        <begin position="37"/>
        <end position="52"/>
    </location>
</feature>
<dbReference type="Proteomes" id="UP000008711">
    <property type="component" value="Unassembled WGS sequence"/>
</dbReference>
<feature type="region of interest" description="Disordered" evidence="1">
    <location>
        <begin position="425"/>
        <end position="484"/>
    </location>
</feature>
<evidence type="ECO:0000313" key="4">
    <source>
        <dbReference type="Proteomes" id="UP000008711"/>
    </source>
</evidence>
<protein>
    <submittedName>
        <fullName evidence="3">Uncharacterized protein</fullName>
    </submittedName>
</protein>
<evidence type="ECO:0000313" key="3">
    <source>
        <dbReference type="EMBL" id="EDV59384.1"/>
    </source>
</evidence>
<feature type="compositionally biased region" description="Low complexity" evidence="1">
    <location>
        <begin position="9"/>
        <end position="18"/>
    </location>
</feature>
<dbReference type="HOGENOM" id="CLU_321901_0_0_1"/>
<gene>
    <name evidence="3" type="primary">Dere\GG10563</name>
    <name evidence="3" type="synonym">dere_GLEANR_10477</name>
    <name evidence="3" type="synonym">GG10563</name>
    <name evidence="3" type="ORF">Dere_GG10563</name>
</gene>
<dbReference type="AlphaFoldDB" id="B3N7H9"/>
<feature type="region of interest" description="Disordered" evidence="1">
    <location>
        <begin position="171"/>
        <end position="307"/>
    </location>
</feature>
<evidence type="ECO:0000256" key="1">
    <source>
        <dbReference type="SAM" id="MobiDB-lite"/>
    </source>
</evidence>
<dbReference type="OrthoDB" id="8068216at2759"/>
<feature type="compositionally biased region" description="Low complexity" evidence="1">
    <location>
        <begin position="27"/>
        <end position="36"/>
    </location>
</feature>
<organism evidence="3 4">
    <name type="scientific">Drosophila erecta</name>
    <name type="common">Fruit fly</name>
    <dbReference type="NCBI Taxonomy" id="7220"/>
    <lineage>
        <taxon>Eukaryota</taxon>
        <taxon>Metazoa</taxon>
        <taxon>Ecdysozoa</taxon>
        <taxon>Arthropoda</taxon>
        <taxon>Hexapoda</taxon>
        <taxon>Insecta</taxon>
        <taxon>Pterygota</taxon>
        <taxon>Neoptera</taxon>
        <taxon>Endopterygota</taxon>
        <taxon>Diptera</taxon>
        <taxon>Brachycera</taxon>
        <taxon>Muscomorpha</taxon>
        <taxon>Ephydroidea</taxon>
        <taxon>Drosophilidae</taxon>
        <taxon>Drosophila</taxon>
        <taxon>Sophophora</taxon>
    </lineage>
</organism>
<keyword evidence="4" id="KW-1185">Reference proteome</keyword>
<dbReference type="KEGG" id="der:6540813"/>
<accession>B3N7H9</accession>
<proteinExistence type="predicted"/>
<feature type="region of interest" description="Disordered" evidence="1">
    <location>
        <begin position="704"/>
        <end position="740"/>
    </location>
</feature>
<feature type="region of interest" description="Disordered" evidence="1">
    <location>
        <begin position="803"/>
        <end position="827"/>
    </location>
</feature>
<feature type="region of interest" description="Disordered" evidence="1">
    <location>
        <begin position="1"/>
        <end position="52"/>
    </location>
</feature>
<evidence type="ECO:0000256" key="2">
    <source>
        <dbReference type="SAM" id="Phobius"/>
    </source>
</evidence>
<reference evidence="3 4" key="2">
    <citation type="journal article" date="2008" name="Bioinformatics">
        <title>Assembly reconciliation.</title>
        <authorList>
            <person name="Zimin A.V."/>
            <person name="Smith D.R."/>
            <person name="Sutton G."/>
            <person name="Yorke J.A."/>
        </authorList>
    </citation>
    <scope>NUCLEOTIDE SEQUENCE [LARGE SCALE GENOMIC DNA]</scope>
    <source>
        <strain evidence="3 4">TSC#14021-0224.01</strain>
    </source>
</reference>
<dbReference type="eggNOG" id="ENOG502TBA3">
    <property type="taxonomic scope" value="Eukaryota"/>
</dbReference>
<dbReference type="EMBL" id="CH954177">
    <property type="protein sequence ID" value="EDV59384.1"/>
    <property type="molecule type" value="Genomic_DNA"/>
</dbReference>
<feature type="region of interest" description="Disordered" evidence="1">
    <location>
        <begin position="556"/>
        <end position="603"/>
    </location>
</feature>
<feature type="region of interest" description="Disordered" evidence="1">
    <location>
        <begin position="864"/>
        <end position="889"/>
    </location>
</feature>
<feature type="compositionally biased region" description="Low complexity" evidence="1">
    <location>
        <begin position="425"/>
        <end position="436"/>
    </location>
</feature>
<keyword evidence="2" id="KW-0812">Transmembrane</keyword>
<dbReference type="OMA" id="SAAYHFK"/>
<reference evidence="3 4" key="1">
    <citation type="journal article" date="2007" name="Nature">
        <title>Evolution of genes and genomes on the Drosophila phylogeny.</title>
        <authorList>
            <consortium name="Drosophila 12 Genomes Consortium"/>
            <person name="Clark A.G."/>
            <person name="Eisen M.B."/>
            <person name="Smith D.R."/>
            <person name="Bergman C.M."/>
            <person name="Oliver B."/>
            <person name="Markow T.A."/>
            <person name="Kaufman T.C."/>
            <person name="Kellis M."/>
            <person name="Gelbart W."/>
            <person name="Iyer V.N."/>
            <person name="Pollard D.A."/>
            <person name="Sackton T.B."/>
            <person name="Larracuente A.M."/>
            <person name="Singh N.D."/>
            <person name="Abad J.P."/>
            <person name="Abt D.N."/>
            <person name="Adryan B."/>
            <person name="Aguade M."/>
            <person name="Akashi H."/>
            <person name="Anderson W.W."/>
            <person name="Aquadro C.F."/>
            <person name="Ardell D.H."/>
            <person name="Arguello R."/>
            <person name="Artieri C.G."/>
            <person name="Barbash D.A."/>
            <person name="Barker D."/>
            <person name="Barsanti P."/>
            <person name="Batterham P."/>
            <person name="Batzoglou S."/>
            <person name="Begun D."/>
            <person name="Bhutkar A."/>
            <person name="Blanco E."/>
            <person name="Bosak S.A."/>
            <person name="Bradley R.K."/>
            <person name="Brand A.D."/>
            <person name="Brent M.R."/>
            <person name="Brooks A.N."/>
            <person name="Brown R.H."/>
            <person name="Butlin R.K."/>
            <person name="Caggese C."/>
            <person name="Calvi B.R."/>
            <person name="Bernardo de Carvalho A."/>
            <person name="Caspi A."/>
            <person name="Castrezana S."/>
            <person name="Celniker S.E."/>
            <person name="Chang J.L."/>
            <person name="Chapple C."/>
            <person name="Chatterji S."/>
            <person name="Chinwalla A."/>
            <person name="Civetta A."/>
            <person name="Clifton S.W."/>
            <person name="Comeron J.M."/>
            <person name="Costello J.C."/>
            <person name="Coyne J.A."/>
            <person name="Daub J."/>
            <person name="David R.G."/>
            <person name="Delcher A.L."/>
            <person name="Delehaunty K."/>
            <person name="Do C.B."/>
            <person name="Ebling H."/>
            <person name="Edwards K."/>
            <person name="Eickbush T."/>
            <person name="Evans J.D."/>
            <person name="Filipski A."/>
            <person name="Findeiss S."/>
            <person name="Freyhult E."/>
            <person name="Fulton L."/>
            <person name="Fulton R."/>
            <person name="Garcia A.C."/>
            <person name="Gardiner A."/>
            <person name="Garfield D.A."/>
            <person name="Garvin B.E."/>
            <person name="Gibson G."/>
            <person name="Gilbert D."/>
            <person name="Gnerre S."/>
            <person name="Godfrey J."/>
            <person name="Good R."/>
            <person name="Gotea V."/>
            <person name="Gravely B."/>
            <person name="Greenberg A.J."/>
            <person name="Griffiths-Jones S."/>
            <person name="Gross S."/>
            <person name="Guigo R."/>
            <person name="Gustafson E.A."/>
            <person name="Haerty W."/>
            <person name="Hahn M.W."/>
            <person name="Halligan D.L."/>
            <person name="Halpern A.L."/>
            <person name="Halter G.M."/>
            <person name="Han M.V."/>
            <person name="Heger A."/>
            <person name="Hillier L."/>
            <person name="Hinrichs A.S."/>
            <person name="Holmes I."/>
            <person name="Hoskins R.A."/>
            <person name="Hubisz M.J."/>
            <person name="Hultmark D."/>
            <person name="Huntley M.A."/>
            <person name="Jaffe D.B."/>
            <person name="Jagadeeshan S."/>
            <person name="Jeck W.R."/>
            <person name="Johnson J."/>
            <person name="Jones C.D."/>
            <person name="Jordan W.C."/>
            <person name="Karpen G.H."/>
            <person name="Kataoka E."/>
            <person name="Keightley P.D."/>
            <person name="Kheradpour P."/>
            <person name="Kirkness E.F."/>
            <person name="Koerich L.B."/>
            <person name="Kristiansen K."/>
            <person name="Kudrna D."/>
            <person name="Kulathinal R.J."/>
            <person name="Kumar S."/>
            <person name="Kwok R."/>
            <person name="Lander E."/>
            <person name="Langley C.H."/>
            <person name="Lapoint R."/>
            <person name="Lazzaro B.P."/>
            <person name="Lee S.J."/>
            <person name="Levesque L."/>
            <person name="Li R."/>
            <person name="Lin C.F."/>
            <person name="Lin M.F."/>
            <person name="Lindblad-Toh K."/>
            <person name="Llopart A."/>
            <person name="Long M."/>
            <person name="Low L."/>
            <person name="Lozovsky E."/>
            <person name="Lu J."/>
            <person name="Luo M."/>
            <person name="Machado C.A."/>
            <person name="Makalowski W."/>
            <person name="Marzo M."/>
            <person name="Matsuda M."/>
            <person name="Matzkin L."/>
            <person name="McAllister B."/>
            <person name="McBride C.S."/>
            <person name="McKernan B."/>
            <person name="McKernan K."/>
            <person name="Mendez-Lago M."/>
            <person name="Minx P."/>
            <person name="Mollenhauer M.U."/>
            <person name="Montooth K."/>
            <person name="Mount S.M."/>
            <person name="Mu X."/>
            <person name="Myers E."/>
            <person name="Negre B."/>
            <person name="Newfeld S."/>
            <person name="Nielsen R."/>
            <person name="Noor M.A."/>
            <person name="O'Grady P."/>
            <person name="Pachter L."/>
            <person name="Papaceit M."/>
            <person name="Parisi M.J."/>
            <person name="Parisi M."/>
            <person name="Parts L."/>
            <person name="Pedersen J.S."/>
            <person name="Pesole G."/>
            <person name="Phillippy A.M."/>
            <person name="Ponting C.P."/>
            <person name="Pop M."/>
            <person name="Porcelli D."/>
            <person name="Powell J.R."/>
            <person name="Prohaska S."/>
            <person name="Pruitt K."/>
            <person name="Puig M."/>
            <person name="Quesneville H."/>
            <person name="Ram K.R."/>
            <person name="Rand D."/>
            <person name="Rasmussen M.D."/>
            <person name="Reed L.K."/>
            <person name="Reenan R."/>
            <person name="Reily A."/>
            <person name="Remington K.A."/>
            <person name="Rieger T.T."/>
            <person name="Ritchie M.G."/>
            <person name="Robin C."/>
            <person name="Rogers Y.H."/>
            <person name="Rohde C."/>
            <person name="Rozas J."/>
            <person name="Rubenfield M.J."/>
            <person name="Ruiz A."/>
            <person name="Russo S."/>
            <person name="Salzberg S.L."/>
            <person name="Sanchez-Gracia A."/>
            <person name="Saranga D.J."/>
            <person name="Sato H."/>
            <person name="Schaeffer S.W."/>
            <person name="Schatz M.C."/>
            <person name="Schlenke T."/>
            <person name="Schwartz R."/>
            <person name="Segarra C."/>
            <person name="Singh R.S."/>
            <person name="Sirot L."/>
            <person name="Sirota M."/>
            <person name="Sisneros N.B."/>
            <person name="Smith C.D."/>
            <person name="Smith T.F."/>
            <person name="Spieth J."/>
            <person name="Stage D.E."/>
            <person name="Stark A."/>
            <person name="Stephan W."/>
            <person name="Strausberg R.L."/>
            <person name="Strempel S."/>
            <person name="Sturgill D."/>
            <person name="Sutton G."/>
            <person name="Sutton G.G."/>
            <person name="Tao W."/>
            <person name="Teichmann S."/>
            <person name="Tobari Y.N."/>
            <person name="Tomimura Y."/>
            <person name="Tsolas J.M."/>
            <person name="Valente V.L."/>
            <person name="Venter E."/>
            <person name="Venter J.C."/>
            <person name="Vicario S."/>
            <person name="Vieira F.G."/>
            <person name="Vilella A.J."/>
            <person name="Villasante A."/>
            <person name="Walenz B."/>
            <person name="Wang J."/>
            <person name="Wasserman M."/>
            <person name="Watts T."/>
            <person name="Wilson D."/>
            <person name="Wilson R.K."/>
            <person name="Wing R.A."/>
            <person name="Wolfner M.F."/>
            <person name="Wong A."/>
            <person name="Wong G.K."/>
            <person name="Wu C.I."/>
            <person name="Wu G."/>
            <person name="Yamamoto D."/>
            <person name="Yang H.P."/>
            <person name="Yang S.P."/>
            <person name="Yorke J.A."/>
            <person name="Yoshida K."/>
            <person name="Zdobnov E."/>
            <person name="Zhang P."/>
            <person name="Zhang Y."/>
            <person name="Zimin A.V."/>
            <person name="Baldwin J."/>
            <person name="Abdouelleil A."/>
            <person name="Abdulkadir J."/>
            <person name="Abebe A."/>
            <person name="Abera B."/>
            <person name="Abreu J."/>
            <person name="Acer S.C."/>
            <person name="Aftuck L."/>
            <person name="Alexander A."/>
            <person name="An P."/>
            <person name="Anderson E."/>
            <person name="Anderson S."/>
            <person name="Arachi H."/>
            <person name="Azer M."/>
            <person name="Bachantsang P."/>
            <person name="Barry A."/>
            <person name="Bayul T."/>
            <person name="Berlin A."/>
            <person name="Bessette D."/>
            <person name="Bloom T."/>
            <person name="Blye J."/>
            <person name="Boguslavskiy L."/>
            <person name="Bonnet C."/>
            <person name="Boukhgalter B."/>
            <person name="Bourzgui I."/>
            <person name="Brown A."/>
            <person name="Cahill P."/>
            <person name="Channer S."/>
            <person name="Cheshatsang Y."/>
            <person name="Chuda L."/>
            <person name="Citroen M."/>
            <person name="Collymore A."/>
            <person name="Cooke P."/>
            <person name="Costello M."/>
            <person name="D'Aco K."/>
            <person name="Daza R."/>
            <person name="De Haan G."/>
            <person name="DeGray S."/>
            <person name="DeMaso C."/>
            <person name="Dhargay N."/>
            <person name="Dooley K."/>
            <person name="Dooley E."/>
            <person name="Doricent M."/>
            <person name="Dorje P."/>
            <person name="Dorjee K."/>
            <person name="Dupes A."/>
            <person name="Elong R."/>
            <person name="Falk J."/>
            <person name="Farina A."/>
            <person name="Faro S."/>
            <person name="Ferguson D."/>
            <person name="Fisher S."/>
            <person name="Foley C.D."/>
            <person name="Franke A."/>
            <person name="Friedrich D."/>
            <person name="Gadbois L."/>
            <person name="Gearin G."/>
            <person name="Gearin C.R."/>
            <person name="Giannoukos G."/>
            <person name="Goode T."/>
            <person name="Graham J."/>
            <person name="Grandbois E."/>
            <person name="Grewal S."/>
            <person name="Gyaltsen K."/>
            <person name="Hafez N."/>
            <person name="Hagos B."/>
            <person name="Hall J."/>
            <person name="Henson C."/>
            <person name="Hollinger A."/>
            <person name="Honan T."/>
            <person name="Huard M.D."/>
            <person name="Hughes L."/>
            <person name="Hurhula B."/>
            <person name="Husby M.E."/>
            <person name="Kamat A."/>
            <person name="Kanga B."/>
            <person name="Kashin S."/>
            <person name="Khazanovich D."/>
            <person name="Kisner P."/>
            <person name="Lance K."/>
            <person name="Lara M."/>
            <person name="Lee W."/>
            <person name="Lennon N."/>
            <person name="Letendre F."/>
            <person name="LeVine R."/>
            <person name="Lipovsky A."/>
            <person name="Liu X."/>
            <person name="Liu J."/>
            <person name="Liu S."/>
            <person name="Lokyitsang T."/>
            <person name="Lokyitsang Y."/>
            <person name="Lubonja R."/>
            <person name="Lui A."/>
            <person name="MacDonald P."/>
            <person name="Magnisalis V."/>
            <person name="Maru K."/>
            <person name="Matthews C."/>
            <person name="McCusker W."/>
            <person name="McDonough S."/>
            <person name="Mehta T."/>
            <person name="Meldrim J."/>
            <person name="Meneus L."/>
            <person name="Mihai O."/>
            <person name="Mihalev A."/>
            <person name="Mihova T."/>
            <person name="Mittelman R."/>
            <person name="Mlenga V."/>
            <person name="Montmayeur A."/>
            <person name="Mulrain L."/>
            <person name="Navidi A."/>
            <person name="Naylor J."/>
            <person name="Negash T."/>
            <person name="Nguyen T."/>
            <person name="Nguyen N."/>
            <person name="Nicol R."/>
            <person name="Norbu C."/>
            <person name="Norbu N."/>
            <person name="Novod N."/>
            <person name="O'Neill B."/>
            <person name="Osman S."/>
            <person name="Markiewicz E."/>
            <person name="Oyono O.L."/>
            <person name="Patti C."/>
            <person name="Phunkhang P."/>
            <person name="Pierre F."/>
            <person name="Priest M."/>
            <person name="Raghuraman S."/>
            <person name="Rege F."/>
            <person name="Reyes R."/>
            <person name="Rise C."/>
            <person name="Rogov P."/>
            <person name="Ross K."/>
            <person name="Ryan E."/>
            <person name="Settipalli S."/>
            <person name="Shea T."/>
            <person name="Sherpa N."/>
            <person name="Shi L."/>
            <person name="Shih D."/>
            <person name="Sparrow T."/>
            <person name="Spaulding J."/>
            <person name="Stalker J."/>
            <person name="Stange-Thomann N."/>
            <person name="Stavropoulos S."/>
            <person name="Stone C."/>
            <person name="Strader C."/>
            <person name="Tesfaye S."/>
            <person name="Thomson T."/>
            <person name="Thoulutsang Y."/>
            <person name="Thoulutsang D."/>
            <person name="Topham K."/>
            <person name="Topping I."/>
            <person name="Tsamla T."/>
            <person name="Vassiliev H."/>
            <person name="Vo A."/>
            <person name="Wangchuk T."/>
            <person name="Wangdi T."/>
            <person name="Weiand M."/>
            <person name="Wilkinson J."/>
            <person name="Wilson A."/>
            <person name="Yadav S."/>
            <person name="Young G."/>
            <person name="Yu Q."/>
            <person name="Zembek L."/>
            <person name="Zhong D."/>
            <person name="Zimmer A."/>
            <person name="Zwirko Z."/>
            <person name="Jaffe D.B."/>
            <person name="Alvarez P."/>
            <person name="Brockman W."/>
            <person name="Butler J."/>
            <person name="Chin C."/>
            <person name="Gnerre S."/>
            <person name="Grabherr M."/>
            <person name="Kleber M."/>
            <person name="Mauceli E."/>
            <person name="MacCallum I."/>
        </authorList>
    </citation>
    <scope>NUCLEOTIDE SEQUENCE [LARGE SCALE GENOMIC DNA]</scope>
    <source>
        <strain evidence="3 4">TSC#14021-0224.01</strain>
    </source>
</reference>
<feature type="compositionally biased region" description="Low complexity" evidence="1">
    <location>
        <begin position="171"/>
        <end position="186"/>
    </location>
</feature>
<keyword evidence="2" id="KW-1133">Transmembrane helix</keyword>
<dbReference type="PANTHER" id="PTHR13270">
    <property type="entry name" value="PROTEIN C20ORF116-RELATED"/>
    <property type="match status" value="1"/>
</dbReference>
<sequence length="889" mass="96175">MERGTSGGQQQHQQQQQSSHHHHQHQQHQQQQSSHHQQQHAHHQQQQRHHQHVVAVHSFDPYLTVGGADEEHTSGTSSFDNPATKKKPPKLKPIHRSLSMAIDNYAPSSGDLDMDLDMEMGMEMGMDMDLDMEMDLEGEGIIISEKPLIHRSASPLPHPRSGALPPQTLAIPAQQQQQHIVSHPSQRGGGGGTGSGAVSPALSARQQHHHLLQQQQQQQHHHQQQQHQQQQQQQHQLHLHTFQQLAAQAAAARHQTTHQQHSLSHRQHPQQHTHPHQQLQHPHPHQHAHSKSSPTSHAVSPVLGQQHRQQPDIYLVSSSSSLGDGVGVGVGVGSLGVGMGMGMGRSLGGSTSPIQFIDVDDMPNPTVAPHQRPMHPLKKNLFRRSDTIDVHPSTNFQMKKTHSFHAQQDPAALDQIQLAVAAGSATSSRRTSSVRGNFLMPGPPAGAKEISRSPSPSRRGCRSHRSFNDPGRRPSVKPDSVVESQIRHPSLNDDLMEPMNGRNLFAAPTNLSLENELFVDTRSRSNSHTKMEELGLAEITAAAVAVQRLRKSSGAGSFEDAAAGHSATHPPSAANSIKQKRDSHHPHTRQVSTHSLELDGRPSTSAAAAAAAAAGGHGLQLHSAAAAASAAYHFKRGAQHGRSLYLSPSNLEELAVHRPGVLAAAAAFQGTNASASVKQAKALHSASVRLRSYRETLSASKKSKSFIGDASAGSGPQAGDDFELSSPHRRNSRPLSTVVPGSSIEEIKRSPRPISASAAAAAFLEEKRPSFERKSSLTYDHELSDAAFAAQVLRPFHHKLAAGRKGSVTGGSHKLKKKSLSDDTDEDEAADRKRKRIVCIVLSTVLLCLVCASVFVLTITLTSSSGQGGKKAHSFSRDTPVHWTGMRPS</sequence>
<dbReference type="PhylomeDB" id="B3N7H9"/>
<keyword evidence="2" id="KW-0472">Membrane</keyword>
<feature type="region of interest" description="Disordered" evidence="1">
    <location>
        <begin position="64"/>
        <end position="92"/>
    </location>
</feature>
<feature type="transmembrane region" description="Helical" evidence="2">
    <location>
        <begin position="840"/>
        <end position="861"/>
    </location>
</feature>
<name>B3N7H9_DROER</name>
<feature type="compositionally biased region" description="Basic residues" evidence="1">
    <location>
        <begin position="263"/>
        <end position="275"/>
    </location>
</feature>
<feature type="compositionally biased region" description="Low complexity" evidence="1">
    <location>
        <begin position="225"/>
        <end position="262"/>
    </location>
</feature>